<dbReference type="Pfam" id="PF13307">
    <property type="entry name" value="Helicase_C_2"/>
    <property type="match status" value="1"/>
</dbReference>
<proteinExistence type="inferred from homology"/>
<dbReference type="GO" id="GO:0045951">
    <property type="term" value="P:positive regulation of mitotic recombination"/>
    <property type="evidence" value="ECO:0007669"/>
    <property type="project" value="TreeGrafter"/>
</dbReference>
<evidence type="ECO:0000256" key="18">
    <source>
        <dbReference type="ARBA" id="ARBA00048954"/>
    </source>
</evidence>
<dbReference type="PROSITE" id="PS51193">
    <property type="entry name" value="HELICASE_ATP_BIND_2"/>
    <property type="match status" value="1"/>
</dbReference>
<dbReference type="InterPro" id="IPR013020">
    <property type="entry name" value="Rad3/Chl1-like"/>
</dbReference>
<name>A0AAW1HJD8_SAPOF</name>
<dbReference type="InterPro" id="IPR045028">
    <property type="entry name" value="DinG/Rad3-like"/>
</dbReference>
<keyword evidence="4" id="KW-0004">4Fe-4S</keyword>
<evidence type="ECO:0000256" key="10">
    <source>
        <dbReference type="ARBA" id="ARBA00022840"/>
    </source>
</evidence>
<dbReference type="GO" id="GO:0006289">
    <property type="term" value="P:nucleotide-excision repair"/>
    <property type="evidence" value="ECO:0007669"/>
    <property type="project" value="InterPro"/>
</dbReference>
<dbReference type="InterPro" id="IPR014013">
    <property type="entry name" value="Helic_SF1/SF2_ATP-bd_DinG/Rad3"/>
</dbReference>
<dbReference type="SUPFAM" id="SSF52540">
    <property type="entry name" value="P-loop containing nucleoside triphosphate hydrolases"/>
    <property type="match status" value="1"/>
</dbReference>
<evidence type="ECO:0000256" key="13">
    <source>
        <dbReference type="ARBA" id="ARBA00023125"/>
    </source>
</evidence>
<dbReference type="InterPro" id="IPR001945">
    <property type="entry name" value="RAD3/XPD"/>
</dbReference>
<dbReference type="GO" id="GO:0003684">
    <property type="term" value="F:damaged DNA binding"/>
    <property type="evidence" value="ECO:0007669"/>
    <property type="project" value="TreeGrafter"/>
</dbReference>
<keyword evidence="16" id="KW-0539">Nucleus</keyword>
<dbReference type="InterPro" id="IPR006555">
    <property type="entry name" value="ATP-dep_Helicase_C"/>
</dbReference>
<dbReference type="Gene3D" id="3.40.50.300">
    <property type="entry name" value="P-loop containing nucleotide triphosphate hydrolases"/>
    <property type="match status" value="2"/>
</dbReference>
<dbReference type="FunFam" id="3.40.50.300:FF:000135">
    <property type="entry name" value="DNA repair helicase RAD3, putative"/>
    <property type="match status" value="1"/>
</dbReference>
<dbReference type="GO" id="GO:0051539">
    <property type="term" value="F:4 iron, 4 sulfur cluster binding"/>
    <property type="evidence" value="ECO:0007669"/>
    <property type="project" value="UniProtKB-KW"/>
</dbReference>
<evidence type="ECO:0000256" key="4">
    <source>
        <dbReference type="ARBA" id="ARBA00022485"/>
    </source>
</evidence>
<dbReference type="GO" id="GO:0005634">
    <property type="term" value="C:nucleus"/>
    <property type="evidence" value="ECO:0007669"/>
    <property type="project" value="UniProtKB-SubCell"/>
</dbReference>
<dbReference type="EMBL" id="JBDFQZ010000011">
    <property type="protein sequence ID" value="KAK9676519.1"/>
    <property type="molecule type" value="Genomic_DNA"/>
</dbReference>
<sequence>MKFQIEDVTVYFPYDNIYPEQYAYMEELKRALDARGHCLLEMPTGTGKTIALLSLITSYALSKPSNPIKLIYCTRTVHEMEKTLAELKVLYDCQVGHLGPSASLLAIGLSSRKNLCINPTVVSAENRDSVDAGCRKLTASWVRTLAIENPNIPTCEFFENLEKIPEASLDAGVYTLQDLRAEGKKRGWCPYFLARRMVQRANVLVYSYQYLLDPKVAGIISKEMQKECVVVFDEAHNIDNVCIEALSVSVRMQTLEGATRNITKMSQEIERFKAVDERKLRAEYNRLVEGLAQRGDLSGGDTWLANPALPDDILKEAVPGNIRRAEHFLSVLCRLVQYLKGRLQTENFEKESPVSFVASLNDQAGLDQKTLKFCYDRLHSLMLTLEITDTDEFLYIQTICDFATLVGTYARGFSIIIEPFDERMPHIPDPILQLSCHDASLAIKPVFDRFQTVVITSGTLSPIDLYPRLLNFNPVVSRSFTMSLTRDCICPMVLTRGSDQLPVSTKYDMRSDPGVARNYGKLLLEMVSVVPDGVVCFFVSYSYMDSIVNTWNETGILKEIMQHKLVFIETQDVVETTLALDNYRRACDCGRGAVFFSVARGKVAEGIDFDRHYGRLVIMYGIPFQYTLSKILLARLEYLRDTFQIKEGDFLTFDALRQAAQCVGRVIRSKADYGMMIFADKRYSRHDKRSKLPAWILSHLRDAHLNLSTDMALHIAREFLRKMAQPYDKTGPGNKRTLLSQEDVEKMSNGRVDEMML</sequence>
<evidence type="ECO:0000256" key="6">
    <source>
        <dbReference type="ARBA" id="ARBA00022741"/>
    </source>
</evidence>
<keyword evidence="21" id="KW-1185">Reference proteome</keyword>
<comment type="catalytic activity">
    <reaction evidence="18">
        <text>ATP + H2O = ADP + phosphate + H(+)</text>
        <dbReference type="Rhea" id="RHEA:13065"/>
        <dbReference type="ChEBI" id="CHEBI:15377"/>
        <dbReference type="ChEBI" id="CHEBI:15378"/>
        <dbReference type="ChEBI" id="CHEBI:30616"/>
        <dbReference type="ChEBI" id="CHEBI:43474"/>
        <dbReference type="ChEBI" id="CHEBI:456216"/>
        <dbReference type="EC" id="5.6.2.3"/>
    </reaction>
</comment>
<dbReference type="EMBL" id="JBDFQZ010000011">
    <property type="protein sequence ID" value="KAK9676517.1"/>
    <property type="molecule type" value="Genomic_DNA"/>
</dbReference>
<feature type="domain" description="Helicase ATP-binding" evidence="19">
    <location>
        <begin position="7"/>
        <end position="282"/>
    </location>
</feature>
<evidence type="ECO:0000313" key="21">
    <source>
        <dbReference type="Proteomes" id="UP001443914"/>
    </source>
</evidence>
<keyword evidence="13" id="KW-0238">DNA-binding</keyword>
<dbReference type="EMBL" id="JBDFQZ010000011">
    <property type="protein sequence ID" value="KAK9676520.1"/>
    <property type="molecule type" value="Genomic_DNA"/>
</dbReference>
<evidence type="ECO:0000256" key="11">
    <source>
        <dbReference type="ARBA" id="ARBA00023004"/>
    </source>
</evidence>
<accession>A0AAW1HJD8</accession>
<dbReference type="AlphaFoldDB" id="A0AAW1HJD8"/>
<evidence type="ECO:0000256" key="3">
    <source>
        <dbReference type="ARBA" id="ARBA00009146"/>
    </source>
</evidence>
<dbReference type="FunFam" id="3.40.50.300:FF:000381">
    <property type="entry name" value="TFIIH basal transcription factor complex helicase subunit"/>
    <property type="match status" value="1"/>
</dbReference>
<keyword evidence="6" id="KW-0547">Nucleotide-binding</keyword>
<evidence type="ECO:0000256" key="5">
    <source>
        <dbReference type="ARBA" id="ARBA00022723"/>
    </source>
</evidence>
<comment type="caution">
    <text evidence="20">The sequence shown here is derived from an EMBL/GenBank/DDBJ whole genome shotgun (WGS) entry which is preliminary data.</text>
</comment>
<dbReference type="EMBL" id="JBDFQZ010000011">
    <property type="protein sequence ID" value="KAK9676521.1"/>
    <property type="molecule type" value="Genomic_DNA"/>
</dbReference>
<comment type="cofactor">
    <cofactor evidence="1">
        <name>[4Fe-4S] cluster</name>
        <dbReference type="ChEBI" id="CHEBI:49883"/>
    </cofactor>
</comment>
<evidence type="ECO:0000256" key="2">
    <source>
        <dbReference type="ARBA" id="ARBA00004123"/>
    </source>
</evidence>
<reference evidence="20 21" key="1">
    <citation type="submission" date="2024-03" db="EMBL/GenBank/DDBJ databases">
        <title>WGS assembly of Saponaria officinalis var. Norfolk2.</title>
        <authorList>
            <person name="Jenkins J."/>
            <person name="Shu S."/>
            <person name="Grimwood J."/>
            <person name="Barry K."/>
            <person name="Goodstein D."/>
            <person name="Schmutz J."/>
            <person name="Leebens-Mack J."/>
            <person name="Osbourn A."/>
        </authorList>
    </citation>
    <scope>NUCLEOTIDE SEQUENCE [LARGE SCALE GENOMIC DNA]</scope>
    <source>
        <strain evidence="21">cv. Norfolk2</strain>
        <strain evidence="20">JIC</strain>
        <tissue evidence="20">Leaf</tissue>
    </source>
</reference>
<comment type="subcellular location">
    <subcellularLocation>
        <location evidence="2">Nucleus</location>
    </subcellularLocation>
</comment>
<dbReference type="GO" id="GO:0016818">
    <property type="term" value="F:hydrolase activity, acting on acid anhydrides, in phosphorus-containing anhydrides"/>
    <property type="evidence" value="ECO:0007669"/>
    <property type="project" value="InterPro"/>
</dbReference>
<dbReference type="Pfam" id="PF06733">
    <property type="entry name" value="DEAD_2"/>
    <property type="match status" value="1"/>
</dbReference>
<dbReference type="EC" id="5.6.2.3" evidence="17"/>
<dbReference type="GO" id="GO:0043139">
    <property type="term" value="F:5'-3' DNA helicase activity"/>
    <property type="evidence" value="ECO:0007669"/>
    <property type="project" value="UniProtKB-EC"/>
</dbReference>
<keyword evidence="7" id="KW-0227">DNA damage</keyword>
<dbReference type="GO" id="GO:0005524">
    <property type="term" value="F:ATP binding"/>
    <property type="evidence" value="ECO:0007669"/>
    <property type="project" value="UniProtKB-KW"/>
</dbReference>
<dbReference type="InterPro" id="IPR010614">
    <property type="entry name" value="RAD3-like_helicase_DEAD"/>
</dbReference>
<dbReference type="NCBIfam" id="TIGR00604">
    <property type="entry name" value="rad3"/>
    <property type="match status" value="1"/>
</dbReference>
<protein>
    <recommendedName>
        <fullName evidence="17">DNA 5'-3' helicase</fullName>
        <ecNumber evidence="17">5.6.2.3</ecNumber>
    </recommendedName>
</protein>
<evidence type="ECO:0000256" key="9">
    <source>
        <dbReference type="ARBA" id="ARBA00022806"/>
    </source>
</evidence>
<dbReference type="GO" id="GO:0006366">
    <property type="term" value="P:transcription by RNA polymerase II"/>
    <property type="evidence" value="ECO:0007669"/>
    <property type="project" value="TreeGrafter"/>
</dbReference>
<dbReference type="PANTHER" id="PTHR11472:SF1">
    <property type="entry name" value="GENERAL TRANSCRIPTION AND DNA REPAIR FACTOR IIH HELICASE SUBUNIT XPD"/>
    <property type="match status" value="1"/>
</dbReference>
<keyword evidence="10" id="KW-0067">ATP-binding</keyword>
<evidence type="ECO:0000313" key="20">
    <source>
        <dbReference type="EMBL" id="KAK9676520.1"/>
    </source>
</evidence>
<dbReference type="Proteomes" id="UP001443914">
    <property type="component" value="Unassembled WGS sequence"/>
</dbReference>
<evidence type="ECO:0000256" key="14">
    <source>
        <dbReference type="ARBA" id="ARBA00023204"/>
    </source>
</evidence>
<dbReference type="SMART" id="SM00488">
    <property type="entry name" value="DEXDc2"/>
    <property type="match status" value="1"/>
</dbReference>
<dbReference type="InterPro" id="IPR027417">
    <property type="entry name" value="P-loop_NTPase"/>
</dbReference>
<evidence type="ECO:0000256" key="8">
    <source>
        <dbReference type="ARBA" id="ARBA00022801"/>
    </source>
</evidence>
<dbReference type="InterPro" id="IPR006554">
    <property type="entry name" value="Helicase-like_DEXD_c2"/>
</dbReference>
<evidence type="ECO:0000256" key="12">
    <source>
        <dbReference type="ARBA" id="ARBA00023014"/>
    </source>
</evidence>
<dbReference type="PANTHER" id="PTHR11472">
    <property type="entry name" value="DNA REPAIR DEAD HELICASE RAD3/XP-D SUBFAMILY MEMBER"/>
    <property type="match status" value="1"/>
</dbReference>
<evidence type="ECO:0000256" key="17">
    <source>
        <dbReference type="ARBA" id="ARBA00044969"/>
    </source>
</evidence>
<evidence type="ECO:0000256" key="7">
    <source>
        <dbReference type="ARBA" id="ARBA00022763"/>
    </source>
</evidence>
<evidence type="ECO:0000259" key="19">
    <source>
        <dbReference type="PROSITE" id="PS51193"/>
    </source>
</evidence>
<keyword evidence="8" id="KW-0378">Hydrolase</keyword>
<keyword evidence="14" id="KW-0234">DNA repair</keyword>
<organism evidence="20 21">
    <name type="scientific">Saponaria officinalis</name>
    <name type="common">Common soapwort</name>
    <name type="synonym">Lychnis saponaria</name>
    <dbReference type="NCBI Taxonomy" id="3572"/>
    <lineage>
        <taxon>Eukaryota</taxon>
        <taxon>Viridiplantae</taxon>
        <taxon>Streptophyta</taxon>
        <taxon>Embryophyta</taxon>
        <taxon>Tracheophyta</taxon>
        <taxon>Spermatophyta</taxon>
        <taxon>Magnoliopsida</taxon>
        <taxon>eudicotyledons</taxon>
        <taxon>Gunneridae</taxon>
        <taxon>Pentapetalae</taxon>
        <taxon>Caryophyllales</taxon>
        <taxon>Caryophyllaceae</taxon>
        <taxon>Caryophylleae</taxon>
        <taxon>Saponaria</taxon>
    </lineage>
</organism>
<dbReference type="InterPro" id="IPR010643">
    <property type="entry name" value="HBB"/>
</dbReference>
<keyword evidence="5" id="KW-0479">Metal-binding</keyword>
<keyword evidence="9" id="KW-0347">Helicase</keyword>
<comment type="similarity">
    <text evidence="3">Belongs to the helicase family. RAD3/XPD subfamily.</text>
</comment>
<dbReference type="FunFam" id="3.40.50.300:FF:000128">
    <property type="entry name" value="Putative DNA repair helicase RAD3"/>
    <property type="match status" value="1"/>
</dbReference>
<evidence type="ECO:0000256" key="16">
    <source>
        <dbReference type="ARBA" id="ARBA00023242"/>
    </source>
</evidence>
<keyword evidence="11" id="KW-0408">Iron</keyword>
<evidence type="ECO:0000256" key="15">
    <source>
        <dbReference type="ARBA" id="ARBA00023235"/>
    </source>
</evidence>
<dbReference type="EMBL" id="JBDFQZ010000011">
    <property type="protein sequence ID" value="KAK9676518.1"/>
    <property type="molecule type" value="Genomic_DNA"/>
</dbReference>
<dbReference type="CDD" id="cd18788">
    <property type="entry name" value="SF2_C_XPD"/>
    <property type="match status" value="1"/>
</dbReference>
<dbReference type="Pfam" id="PF06777">
    <property type="entry name" value="HBB"/>
    <property type="match status" value="1"/>
</dbReference>
<dbReference type="SMART" id="SM00491">
    <property type="entry name" value="HELICc2"/>
    <property type="match status" value="1"/>
</dbReference>
<keyword evidence="12" id="KW-0411">Iron-sulfur</keyword>
<dbReference type="GO" id="GO:0046872">
    <property type="term" value="F:metal ion binding"/>
    <property type="evidence" value="ECO:0007669"/>
    <property type="project" value="UniProtKB-KW"/>
</dbReference>
<evidence type="ECO:0000256" key="1">
    <source>
        <dbReference type="ARBA" id="ARBA00001966"/>
    </source>
</evidence>
<gene>
    <name evidence="20" type="ORF">RND81_11G082500</name>
</gene>
<dbReference type="PRINTS" id="PR00852">
    <property type="entry name" value="XRODRMPGMNTD"/>
</dbReference>
<keyword evidence="15" id="KW-0413">Isomerase</keyword>